<proteinExistence type="predicted"/>
<dbReference type="InterPro" id="IPR000073">
    <property type="entry name" value="AB_hydrolase_1"/>
</dbReference>
<dbReference type="InterPro" id="IPR029058">
    <property type="entry name" value="AB_hydrolase_fold"/>
</dbReference>
<dbReference type="PRINTS" id="PR00111">
    <property type="entry name" value="ABHYDROLASE"/>
</dbReference>
<feature type="domain" description="Serine aminopeptidase S33" evidence="1">
    <location>
        <begin position="49"/>
        <end position="286"/>
    </location>
</feature>
<dbReference type="PANTHER" id="PTHR43689">
    <property type="entry name" value="HYDROLASE"/>
    <property type="match status" value="1"/>
</dbReference>
<protein>
    <submittedName>
        <fullName evidence="2">Alpha/beta hydrolase</fullName>
    </submittedName>
</protein>
<dbReference type="GO" id="GO:0016787">
    <property type="term" value="F:hydrolase activity"/>
    <property type="evidence" value="ECO:0007669"/>
    <property type="project" value="UniProtKB-KW"/>
</dbReference>
<gene>
    <name evidence="2" type="ORF">NE686_10985</name>
</gene>
<dbReference type="InterPro" id="IPR022742">
    <property type="entry name" value="Hydrolase_4"/>
</dbReference>
<dbReference type="Pfam" id="PF12146">
    <property type="entry name" value="Hydrolase_4"/>
    <property type="match status" value="1"/>
</dbReference>
<dbReference type="Gene3D" id="3.40.50.1820">
    <property type="entry name" value="alpha/beta hydrolase"/>
    <property type="match status" value="1"/>
</dbReference>
<evidence type="ECO:0000313" key="2">
    <source>
        <dbReference type="EMBL" id="MCQ4923615.1"/>
    </source>
</evidence>
<dbReference type="Proteomes" id="UP001524478">
    <property type="component" value="Unassembled WGS sequence"/>
</dbReference>
<evidence type="ECO:0000313" key="3">
    <source>
        <dbReference type="Proteomes" id="UP001524478"/>
    </source>
</evidence>
<accession>A0ABT1SAV8</accession>
<keyword evidence="3" id="KW-1185">Reference proteome</keyword>
<sequence>MYSSNNSWKELQSLLPDKNQIDINSTPFEKYVNIDSMEIHIDEYDNNSQITVIIFHGVGGNGRLLSFFAIPLVRAGYNVICPDLPGYGFSKYSKQVTYSDWINVGSRIVETELSKSKKVFIIGLSAGGMLAYNVACRHQNISGLIVTNILDNREEKVRIYSAKNKFHAKYGIRFLNLLPSFLRTLKIPIRMVTNMNALVNDKEILNVLLKDKYGAGSSISINFLLSLMNSKPLIEPDNFKNVPILMVHPGNDLWTPVEISEMFFNKITSNKHKVILDNAGHFPVEEPGLTQMENAIYNFIEELSSTQD</sequence>
<keyword evidence="2" id="KW-0378">Hydrolase</keyword>
<comment type="caution">
    <text evidence="2">The sequence shown here is derived from an EMBL/GenBank/DDBJ whole genome shotgun (WGS) entry which is preliminary data.</text>
</comment>
<dbReference type="PANTHER" id="PTHR43689:SF8">
    <property type="entry name" value="ALPHA_BETA-HYDROLASES SUPERFAMILY PROTEIN"/>
    <property type="match status" value="1"/>
</dbReference>
<dbReference type="RefSeq" id="WP_256311548.1">
    <property type="nucleotide sequence ID" value="NZ_JANGAC010000007.1"/>
</dbReference>
<dbReference type="SUPFAM" id="SSF53474">
    <property type="entry name" value="alpha/beta-Hydrolases"/>
    <property type="match status" value="1"/>
</dbReference>
<organism evidence="2 3">
    <name type="scientific">Tissierella carlieri</name>
    <dbReference type="NCBI Taxonomy" id="689904"/>
    <lineage>
        <taxon>Bacteria</taxon>
        <taxon>Bacillati</taxon>
        <taxon>Bacillota</taxon>
        <taxon>Tissierellia</taxon>
        <taxon>Tissierellales</taxon>
        <taxon>Tissierellaceae</taxon>
        <taxon>Tissierella</taxon>
    </lineage>
</organism>
<dbReference type="EMBL" id="JANGAC010000007">
    <property type="protein sequence ID" value="MCQ4923615.1"/>
    <property type="molecule type" value="Genomic_DNA"/>
</dbReference>
<reference evidence="2 3" key="1">
    <citation type="submission" date="2022-06" db="EMBL/GenBank/DDBJ databases">
        <title>Isolation of gut microbiota from human fecal samples.</title>
        <authorList>
            <person name="Pamer E.G."/>
            <person name="Barat B."/>
            <person name="Waligurski E."/>
            <person name="Medina S."/>
            <person name="Paddock L."/>
            <person name="Mostad J."/>
        </authorList>
    </citation>
    <scope>NUCLEOTIDE SEQUENCE [LARGE SCALE GENOMIC DNA]</scope>
    <source>
        <strain evidence="2 3">DFI.7.95</strain>
    </source>
</reference>
<name>A0ABT1SAV8_9FIRM</name>
<evidence type="ECO:0000259" key="1">
    <source>
        <dbReference type="Pfam" id="PF12146"/>
    </source>
</evidence>